<keyword evidence="5" id="KW-0249">Electron transport</keyword>
<dbReference type="PANTHER" id="PTHR40469">
    <property type="entry name" value="SECRETED GLYCOSYL HYDROLASE"/>
    <property type="match status" value="1"/>
</dbReference>
<evidence type="ECO:0000256" key="4">
    <source>
        <dbReference type="ARBA" id="ARBA00022729"/>
    </source>
</evidence>
<evidence type="ECO:0000256" key="1">
    <source>
        <dbReference type="ARBA" id="ARBA00022448"/>
    </source>
</evidence>
<dbReference type="Gene3D" id="2.60.40.10">
    <property type="entry name" value="Immunoglobulins"/>
    <property type="match status" value="1"/>
</dbReference>
<dbReference type="Gene3D" id="1.10.760.10">
    <property type="entry name" value="Cytochrome c-like domain"/>
    <property type="match status" value="1"/>
</dbReference>
<organism evidence="12 13">
    <name type="scientific">Nibrella viscosa</name>
    <dbReference type="NCBI Taxonomy" id="1084524"/>
    <lineage>
        <taxon>Bacteria</taxon>
        <taxon>Pseudomonadati</taxon>
        <taxon>Bacteroidota</taxon>
        <taxon>Cytophagia</taxon>
        <taxon>Cytophagales</taxon>
        <taxon>Spirosomataceae</taxon>
        <taxon>Nibrella</taxon>
    </lineage>
</organism>
<keyword evidence="13" id="KW-1185">Reference proteome</keyword>
<dbReference type="InterPro" id="IPR002324">
    <property type="entry name" value="Cyt_c_ID"/>
</dbReference>
<dbReference type="InterPro" id="IPR013783">
    <property type="entry name" value="Ig-like_fold"/>
</dbReference>
<dbReference type="InterPro" id="IPR029062">
    <property type="entry name" value="Class_I_gatase-like"/>
</dbReference>
<evidence type="ECO:0000256" key="2">
    <source>
        <dbReference type="ARBA" id="ARBA00022617"/>
    </source>
</evidence>
<dbReference type="PROSITE" id="PS50093">
    <property type="entry name" value="PKD"/>
    <property type="match status" value="1"/>
</dbReference>
<dbReference type="Gene3D" id="3.40.50.880">
    <property type="match status" value="1"/>
</dbReference>
<dbReference type="InterPro" id="IPR006584">
    <property type="entry name" value="Cellulose-bd_IV"/>
</dbReference>
<evidence type="ECO:0000256" key="3">
    <source>
        <dbReference type="ARBA" id="ARBA00022723"/>
    </source>
</evidence>
<keyword evidence="2 7" id="KW-0349">Heme</keyword>
<keyword evidence="6 7" id="KW-0408">Iron</keyword>
<dbReference type="SMART" id="SM00089">
    <property type="entry name" value="PKD"/>
    <property type="match status" value="1"/>
</dbReference>
<dbReference type="RefSeq" id="WP_345268808.1">
    <property type="nucleotide sequence ID" value="NZ_BAABHB010000006.1"/>
</dbReference>
<accession>A0ABP8KK58</accession>
<dbReference type="SUPFAM" id="SSF49785">
    <property type="entry name" value="Galactose-binding domain-like"/>
    <property type="match status" value="1"/>
</dbReference>
<dbReference type="Proteomes" id="UP001500936">
    <property type="component" value="Unassembled WGS sequence"/>
</dbReference>
<dbReference type="InterPro" id="IPR035986">
    <property type="entry name" value="PKD_dom_sf"/>
</dbReference>
<dbReference type="SUPFAM" id="SSF50952">
    <property type="entry name" value="Soluble quinoprotein glucose dehydrogenase"/>
    <property type="match status" value="1"/>
</dbReference>
<dbReference type="SUPFAM" id="SSF49299">
    <property type="entry name" value="PKD domain"/>
    <property type="match status" value="1"/>
</dbReference>
<evidence type="ECO:0000256" key="5">
    <source>
        <dbReference type="ARBA" id="ARBA00022982"/>
    </source>
</evidence>
<evidence type="ECO:0000256" key="8">
    <source>
        <dbReference type="SAM" id="MobiDB-lite"/>
    </source>
</evidence>
<dbReference type="InterPro" id="IPR012938">
    <property type="entry name" value="Glc/Sorbosone_DH"/>
</dbReference>
<evidence type="ECO:0000259" key="10">
    <source>
        <dbReference type="PROSITE" id="PS50093"/>
    </source>
</evidence>
<dbReference type="Pfam" id="PF00034">
    <property type="entry name" value="Cytochrom_C"/>
    <property type="match status" value="1"/>
</dbReference>
<dbReference type="Pfam" id="PF06283">
    <property type="entry name" value="ThuA"/>
    <property type="match status" value="1"/>
</dbReference>
<dbReference type="SUPFAM" id="SSF52317">
    <property type="entry name" value="Class I glutamine amidotransferase-like"/>
    <property type="match status" value="1"/>
</dbReference>
<feature type="region of interest" description="Disordered" evidence="8">
    <location>
        <begin position="431"/>
        <end position="451"/>
    </location>
</feature>
<comment type="caution">
    <text evidence="12">The sequence shown here is derived from an EMBL/GenBank/DDBJ whole genome shotgun (WGS) entry which is preliminary data.</text>
</comment>
<dbReference type="PRINTS" id="PR00606">
    <property type="entry name" value="CYTCHROMECID"/>
</dbReference>
<dbReference type="Pfam" id="PF03422">
    <property type="entry name" value="CBM_6"/>
    <property type="match status" value="1"/>
</dbReference>
<evidence type="ECO:0000256" key="9">
    <source>
        <dbReference type="SAM" id="SignalP"/>
    </source>
</evidence>
<keyword evidence="4 9" id="KW-0732">Signal</keyword>
<feature type="domain" description="Cytochrome c" evidence="11">
    <location>
        <begin position="910"/>
        <end position="996"/>
    </location>
</feature>
<dbReference type="Gene3D" id="2.60.120.260">
    <property type="entry name" value="Galactose-binding domain-like"/>
    <property type="match status" value="1"/>
</dbReference>
<dbReference type="Pfam" id="PF00801">
    <property type="entry name" value="PKD"/>
    <property type="match status" value="1"/>
</dbReference>
<reference evidence="13" key="1">
    <citation type="journal article" date="2019" name="Int. J. Syst. Evol. Microbiol.">
        <title>The Global Catalogue of Microorganisms (GCM) 10K type strain sequencing project: providing services to taxonomists for standard genome sequencing and annotation.</title>
        <authorList>
            <consortium name="The Broad Institute Genomics Platform"/>
            <consortium name="The Broad Institute Genome Sequencing Center for Infectious Disease"/>
            <person name="Wu L."/>
            <person name="Ma J."/>
        </authorList>
    </citation>
    <scope>NUCLEOTIDE SEQUENCE [LARGE SCALE GENOMIC DNA]</scope>
    <source>
        <strain evidence="13">JCM 17925</strain>
    </source>
</reference>
<evidence type="ECO:0000256" key="6">
    <source>
        <dbReference type="ARBA" id="ARBA00023004"/>
    </source>
</evidence>
<dbReference type="InterPro" id="IPR005084">
    <property type="entry name" value="CBM6"/>
</dbReference>
<proteinExistence type="predicted"/>
<dbReference type="SMART" id="SM00606">
    <property type="entry name" value="CBD_IV"/>
    <property type="match status" value="1"/>
</dbReference>
<dbReference type="InterPro" id="IPR009056">
    <property type="entry name" value="Cyt_c-like_dom"/>
</dbReference>
<dbReference type="Pfam" id="PF07995">
    <property type="entry name" value="GSDH"/>
    <property type="match status" value="1"/>
</dbReference>
<evidence type="ECO:0000256" key="7">
    <source>
        <dbReference type="PROSITE-ProRule" id="PRU00433"/>
    </source>
</evidence>
<keyword evidence="1" id="KW-0813">Transport</keyword>
<dbReference type="InterPro" id="IPR022409">
    <property type="entry name" value="PKD/Chitinase_dom"/>
</dbReference>
<feature type="chain" id="PRO_5046060952" description="Cytochrome c" evidence="9">
    <location>
        <begin position="23"/>
        <end position="1175"/>
    </location>
</feature>
<dbReference type="InterPro" id="IPR011041">
    <property type="entry name" value="Quinoprot_gluc/sorb_DH_b-prop"/>
</dbReference>
<sequence length="1175" mass="129456">MMYKPLSIRFWAGLLGIAAAGAGLYACQTTRQSAAQATTTQTTTTVTQTTPAPQPRVLVFSKTKGWVHTSIPFAVAAIQKLGAENGFRVDTTKNAAYFTDDSLRNYQAVVFNSTTGNVLNPKQQAAFERYIQAGGGYMGIHSAADTEYEWPWYAKLMGAHFSSHPSQPNVRKATVDVTDKNHPSTAHLPDKWERTDEWYNYRSFYSGLKVLANLDENTYNGGTNGAYHPIAWYHEFDGGRAFYTGGGHTDESFSDPVFVKHILGGLKYAIGTGKPLDYTKSYAKVTPEENRFVKTILVNGLKTPMELAVSDDGRIFYSELRTANLYVYDTKTGRNAVAHRFDVVTKGGTGLIGVTLDPNFNRNSYIYLYYSPPTDKEPIIFNLSRFTVKADNTLDMASEKILLQVPVEENSGSHHGGSLAWDKDGNLYLSTGDSSSPFPSDGYAPLDERPGKEHYSLDAQRSSANTNDLKGKVLRIHPEPDGSYTIPAGNLFPKGMEKTRPEIYSMGHRNPYRIAVNPKTSVLYIGEIGPDAGKDSIQGPRGYDEFNQVRKAGNFGWPYFIGNNYAYAHWNFATKTAGSRFDPKAPVNNSPNNTGLKNLPPAQPAMIWYPYAASPEFPELGQGGRSAMAGEFYTYNKNSPSKTKFPDYYDGALFVFDWMRNWVLALRFDENENYVRSEPFMAANGDFRRPIDLAFGKDGVMYMLEYGSVYGADNEDARLVKIEYNTGNRPPIARAAVVDSALTAQANARAWLTSDNRNAPVIREAVGQAPLKVRFSSRGSRDLDDDDQITYQWLFDGKTVGASTPNATYTYTQPGEYKAILKVTDQNGLVGLDTLVVKVGNEKPAVTITTPGNKSFFWEGKPVTYSVRVTDKEDAKIDPKKVKVYFSYNPEPGTLNNQPQMGHQEIALTETNSLGKNLIAGSDCKACHTIDKVSVGPSYVAVAQRYKGKAGALDQLAKKIIAGGGGSWGTTYVMSAHPQIPAADAQEMVKYIFSLTDAQQQAKTLPLQGTLPLNQHKAGEPRGQYTVVASYTDNGGKGIGPLTSTDAISLRNAKVPAVYADAHPGFARFGNNLSSGSHKAHILLRNIDLTGIRKLTYEYASLNKDGEIEMRIDSYAGPVISRTAYTATGDWKTVKQVMGEISQPVTGRHDVYVVVVRREKPYTEIINLKSVQFNE</sequence>
<dbReference type="InterPro" id="IPR000601">
    <property type="entry name" value="PKD_dom"/>
</dbReference>
<feature type="domain" description="PKD" evidence="10">
    <location>
        <begin position="767"/>
        <end position="828"/>
    </location>
</feature>
<evidence type="ECO:0000313" key="12">
    <source>
        <dbReference type="EMBL" id="GAA4409065.1"/>
    </source>
</evidence>
<dbReference type="EMBL" id="BAABHB010000006">
    <property type="protein sequence ID" value="GAA4409065.1"/>
    <property type="molecule type" value="Genomic_DNA"/>
</dbReference>
<gene>
    <name evidence="12" type="ORF">GCM10023187_31780</name>
</gene>
<dbReference type="InterPro" id="IPR036909">
    <property type="entry name" value="Cyt_c-like_dom_sf"/>
</dbReference>
<dbReference type="Gene3D" id="2.120.10.30">
    <property type="entry name" value="TolB, C-terminal domain"/>
    <property type="match status" value="1"/>
</dbReference>
<dbReference type="InterPro" id="IPR029010">
    <property type="entry name" value="ThuA-like"/>
</dbReference>
<dbReference type="InterPro" id="IPR008979">
    <property type="entry name" value="Galactose-bd-like_sf"/>
</dbReference>
<dbReference type="PANTHER" id="PTHR40469:SF2">
    <property type="entry name" value="GALACTOSE-BINDING DOMAIN-LIKE SUPERFAMILY PROTEIN"/>
    <property type="match status" value="1"/>
</dbReference>
<evidence type="ECO:0008006" key="14">
    <source>
        <dbReference type="Google" id="ProtNLM"/>
    </source>
</evidence>
<name>A0ABP8KK58_9BACT</name>
<dbReference type="PROSITE" id="PS51257">
    <property type="entry name" value="PROKAR_LIPOPROTEIN"/>
    <property type="match status" value="1"/>
</dbReference>
<protein>
    <recommendedName>
        <fullName evidence="14">Cytochrome c</fullName>
    </recommendedName>
</protein>
<keyword evidence="3 7" id="KW-0479">Metal-binding</keyword>
<dbReference type="InterPro" id="IPR011042">
    <property type="entry name" value="6-blade_b-propeller_TolB-like"/>
</dbReference>
<dbReference type="CDD" id="cd04084">
    <property type="entry name" value="CBM6_xylanase-like"/>
    <property type="match status" value="1"/>
</dbReference>
<evidence type="ECO:0000313" key="13">
    <source>
        <dbReference type="Proteomes" id="UP001500936"/>
    </source>
</evidence>
<dbReference type="SUPFAM" id="SSF46626">
    <property type="entry name" value="Cytochrome c"/>
    <property type="match status" value="1"/>
</dbReference>
<evidence type="ECO:0000259" key="11">
    <source>
        <dbReference type="PROSITE" id="PS51007"/>
    </source>
</evidence>
<dbReference type="CDD" id="cd00146">
    <property type="entry name" value="PKD"/>
    <property type="match status" value="1"/>
</dbReference>
<dbReference type="PROSITE" id="PS51007">
    <property type="entry name" value="CYTC"/>
    <property type="match status" value="1"/>
</dbReference>
<feature type="signal peptide" evidence="9">
    <location>
        <begin position="1"/>
        <end position="22"/>
    </location>
</feature>